<reference evidence="1 2" key="1">
    <citation type="submission" date="2018-10" db="EMBL/GenBank/DDBJ databases">
        <title>A high-quality apple genome assembly.</title>
        <authorList>
            <person name="Hu J."/>
        </authorList>
    </citation>
    <scope>NUCLEOTIDE SEQUENCE [LARGE SCALE GENOMIC DNA]</scope>
    <source>
        <strain evidence="2">cv. HFTH1</strain>
        <tissue evidence="1">Young leaf</tissue>
    </source>
</reference>
<comment type="caution">
    <text evidence="1">The sequence shown here is derived from an EMBL/GenBank/DDBJ whole genome shotgun (WGS) entry which is preliminary data.</text>
</comment>
<dbReference type="Proteomes" id="UP000290289">
    <property type="component" value="Chromosome 2"/>
</dbReference>
<accession>A0A498KCM6</accession>
<protein>
    <submittedName>
        <fullName evidence="1">Uncharacterized protein</fullName>
    </submittedName>
</protein>
<organism evidence="1 2">
    <name type="scientific">Malus domestica</name>
    <name type="common">Apple</name>
    <name type="synonym">Pyrus malus</name>
    <dbReference type="NCBI Taxonomy" id="3750"/>
    <lineage>
        <taxon>Eukaryota</taxon>
        <taxon>Viridiplantae</taxon>
        <taxon>Streptophyta</taxon>
        <taxon>Embryophyta</taxon>
        <taxon>Tracheophyta</taxon>
        <taxon>Spermatophyta</taxon>
        <taxon>Magnoliopsida</taxon>
        <taxon>eudicotyledons</taxon>
        <taxon>Gunneridae</taxon>
        <taxon>Pentapetalae</taxon>
        <taxon>rosids</taxon>
        <taxon>fabids</taxon>
        <taxon>Rosales</taxon>
        <taxon>Rosaceae</taxon>
        <taxon>Amygdaloideae</taxon>
        <taxon>Maleae</taxon>
        <taxon>Malus</taxon>
    </lineage>
</organism>
<evidence type="ECO:0000313" key="1">
    <source>
        <dbReference type="EMBL" id="RXI05171.1"/>
    </source>
</evidence>
<dbReference type="AlphaFoldDB" id="A0A498KCM6"/>
<sequence length="79" mass="9044">MRRLYLAHSVGDVFLVLPNLNSLLLHLSILVDLEYLGQKHVVVERAKSTFTMKRRVTRFSTNLCSSINVEWSIGKLVCL</sequence>
<name>A0A498KCM6_MALDO</name>
<evidence type="ECO:0000313" key="2">
    <source>
        <dbReference type="Proteomes" id="UP000290289"/>
    </source>
</evidence>
<gene>
    <name evidence="1" type="ORF">DVH24_006428</name>
</gene>
<proteinExistence type="predicted"/>
<keyword evidence="2" id="KW-1185">Reference proteome</keyword>
<dbReference type="EMBL" id="RDQH01000328">
    <property type="protein sequence ID" value="RXI05171.1"/>
    <property type="molecule type" value="Genomic_DNA"/>
</dbReference>